<accession>A0AA38LGT5</accession>
<feature type="non-terminal residue" evidence="1">
    <location>
        <position position="1"/>
    </location>
</feature>
<evidence type="ECO:0000313" key="2">
    <source>
        <dbReference type="Proteomes" id="UP000824469"/>
    </source>
</evidence>
<reference evidence="1 2" key="1">
    <citation type="journal article" date="2021" name="Nat. Plants">
        <title>The Taxus genome provides insights into paclitaxel biosynthesis.</title>
        <authorList>
            <person name="Xiong X."/>
            <person name="Gou J."/>
            <person name="Liao Q."/>
            <person name="Li Y."/>
            <person name="Zhou Q."/>
            <person name="Bi G."/>
            <person name="Li C."/>
            <person name="Du R."/>
            <person name="Wang X."/>
            <person name="Sun T."/>
            <person name="Guo L."/>
            <person name="Liang H."/>
            <person name="Lu P."/>
            <person name="Wu Y."/>
            <person name="Zhang Z."/>
            <person name="Ro D.K."/>
            <person name="Shang Y."/>
            <person name="Huang S."/>
            <person name="Yan J."/>
        </authorList>
    </citation>
    <scope>NUCLEOTIDE SEQUENCE [LARGE SCALE GENOMIC DNA]</scope>
    <source>
        <strain evidence="1">Ta-2019</strain>
    </source>
</reference>
<sequence length="65" mass="7676">LLALQLVKAVEDTTFQNSIEKRVMYLARLEEERSKVVDRIVDHQSRVKTIFDKKSKQRNFKIGDL</sequence>
<protein>
    <submittedName>
        <fullName evidence="1">Uncharacterized protein</fullName>
    </submittedName>
</protein>
<dbReference type="Proteomes" id="UP000824469">
    <property type="component" value="Unassembled WGS sequence"/>
</dbReference>
<comment type="caution">
    <text evidence="1">The sequence shown here is derived from an EMBL/GenBank/DDBJ whole genome shotgun (WGS) entry which is preliminary data.</text>
</comment>
<dbReference type="EMBL" id="JAHRHJ020000004">
    <property type="protein sequence ID" value="KAH9320077.1"/>
    <property type="molecule type" value="Genomic_DNA"/>
</dbReference>
<keyword evidence="2" id="KW-1185">Reference proteome</keyword>
<dbReference type="AlphaFoldDB" id="A0AA38LGT5"/>
<organism evidence="1 2">
    <name type="scientific">Taxus chinensis</name>
    <name type="common">Chinese yew</name>
    <name type="synonym">Taxus wallichiana var. chinensis</name>
    <dbReference type="NCBI Taxonomy" id="29808"/>
    <lineage>
        <taxon>Eukaryota</taxon>
        <taxon>Viridiplantae</taxon>
        <taxon>Streptophyta</taxon>
        <taxon>Embryophyta</taxon>
        <taxon>Tracheophyta</taxon>
        <taxon>Spermatophyta</taxon>
        <taxon>Pinopsida</taxon>
        <taxon>Pinidae</taxon>
        <taxon>Conifers II</taxon>
        <taxon>Cupressales</taxon>
        <taxon>Taxaceae</taxon>
        <taxon>Taxus</taxon>
    </lineage>
</organism>
<proteinExistence type="predicted"/>
<gene>
    <name evidence="1" type="ORF">KI387_021846</name>
</gene>
<name>A0AA38LGT5_TAXCH</name>
<feature type="non-terminal residue" evidence="1">
    <location>
        <position position="65"/>
    </location>
</feature>
<evidence type="ECO:0000313" key="1">
    <source>
        <dbReference type="EMBL" id="KAH9320077.1"/>
    </source>
</evidence>